<evidence type="ECO:0000313" key="11">
    <source>
        <dbReference type="EMBL" id="KAJ3434265.1"/>
    </source>
</evidence>
<dbReference type="Gene3D" id="2.30.30.40">
    <property type="entry name" value="SH3 Domains"/>
    <property type="match status" value="2"/>
</dbReference>
<proteinExistence type="predicted"/>
<keyword evidence="5" id="KW-0206">Cytoskeleton</keyword>
<accession>A0AAV7Z0Z4</accession>
<dbReference type="PROSITE" id="PS51741">
    <property type="entry name" value="F_BAR"/>
    <property type="match status" value="1"/>
</dbReference>
<dbReference type="PROSITE" id="PS50002">
    <property type="entry name" value="SH3"/>
    <property type="match status" value="2"/>
</dbReference>
<comment type="caution">
    <text evidence="11">The sequence shown here is derived from an EMBL/GenBank/DDBJ whole genome shotgun (WGS) entry which is preliminary data.</text>
</comment>
<dbReference type="GO" id="GO:0005886">
    <property type="term" value="C:plasma membrane"/>
    <property type="evidence" value="ECO:0007669"/>
    <property type="project" value="TreeGrafter"/>
</dbReference>
<keyword evidence="3" id="KW-0963">Cytoplasm</keyword>
<dbReference type="Pfam" id="PF00018">
    <property type="entry name" value="SH3_1"/>
    <property type="match status" value="2"/>
</dbReference>
<feature type="domain" description="SH3" evidence="9">
    <location>
        <begin position="440"/>
        <end position="497"/>
    </location>
</feature>
<keyword evidence="4" id="KW-0597">Phosphoprotein</keyword>
<keyword evidence="7" id="KW-0175">Coiled coil</keyword>
<evidence type="ECO:0000259" key="9">
    <source>
        <dbReference type="PROSITE" id="PS50002"/>
    </source>
</evidence>
<dbReference type="PANTHER" id="PTHR23065:SF7">
    <property type="entry name" value="NOSTRIN, ISOFORM H"/>
    <property type="match status" value="1"/>
</dbReference>
<evidence type="ECO:0000256" key="1">
    <source>
        <dbReference type="ARBA" id="ARBA00004245"/>
    </source>
</evidence>
<evidence type="ECO:0000256" key="6">
    <source>
        <dbReference type="PROSITE-ProRule" id="PRU00192"/>
    </source>
</evidence>
<protein>
    <submittedName>
        <fullName evidence="11">Syndapin isoform c</fullName>
    </submittedName>
</protein>
<dbReference type="CDD" id="cd00174">
    <property type="entry name" value="SH3"/>
    <property type="match status" value="1"/>
</dbReference>
<dbReference type="PRINTS" id="PR00452">
    <property type="entry name" value="SH3DOMAIN"/>
</dbReference>
<keyword evidence="2 6" id="KW-0728">SH3 domain</keyword>
<dbReference type="InterPro" id="IPR036028">
    <property type="entry name" value="SH3-like_dom_sf"/>
</dbReference>
<name>A0AAV7Z0Z4_9EUKA</name>
<comment type="subcellular location">
    <subcellularLocation>
        <location evidence="1">Cytoplasm</location>
        <location evidence="1">Cytoskeleton</location>
    </subcellularLocation>
</comment>
<sequence>MAYSLLWDQLDLVEKQLFNGFLFFKEVKNFLSQFEEVENKYGKNMSKISIQQEKNVAESGALTKAWSGMKSLLQGGSHQHKHLSKLTNNLLKSVVEKMETYDTARNELISEWKRDQKVVNKCSERYINLKKKYFKKCHDFEIVTTEWERIITTKPEANEKETLKCYTKRRSLKKEVISIFEGYKVSLQALNDEKVRYQNAVKSRLVKIEKLEKERILYFKDIMIKFLQNLSQISSDQAYLVLTKTLNEINEDVVISGFVKANDPKVPLLVVPELLTYNPNDEEQTTSTHDSSNKKLNLFSRMRKKTILKKNKEQNTSQTTNEQNEQQKNASKTEKTTNQNNQTRQTKEEVKVKFKENVETQQTNQNIEKPQYEKYKALYSYEKNEEGEISFNEGDYLIIIEKDESGWWQAQLGDKIGTIPSTYLAIGNETQEEEEEGLFEIGDQVEAIYEFNEGGDGELIVMEGDVLTVVSLHDGWFTGRNTNNEEGFVPINYVKKK</sequence>
<dbReference type="EMBL" id="JANTQA010000045">
    <property type="protein sequence ID" value="KAJ3434265.1"/>
    <property type="molecule type" value="Genomic_DNA"/>
</dbReference>
<reference evidence="11" key="1">
    <citation type="submission" date="2022-08" db="EMBL/GenBank/DDBJ databases">
        <title>Novel sulphate-reducing endosymbionts in the free-living metamonad Anaeramoeba.</title>
        <authorList>
            <person name="Jerlstrom-Hultqvist J."/>
            <person name="Cepicka I."/>
            <person name="Gallot-Lavallee L."/>
            <person name="Salas-Leiva D."/>
            <person name="Curtis B.A."/>
            <person name="Zahonova K."/>
            <person name="Pipaliya S."/>
            <person name="Dacks J."/>
            <person name="Roger A.J."/>
        </authorList>
    </citation>
    <scope>NUCLEOTIDE SEQUENCE</scope>
    <source>
        <strain evidence="11">Busselton2</strain>
    </source>
</reference>
<dbReference type="InterPro" id="IPR031160">
    <property type="entry name" value="F_BAR_dom"/>
</dbReference>
<evidence type="ECO:0000256" key="2">
    <source>
        <dbReference type="ARBA" id="ARBA00022443"/>
    </source>
</evidence>
<feature type="domain" description="F-BAR" evidence="10">
    <location>
        <begin position="1"/>
        <end position="258"/>
    </location>
</feature>
<dbReference type="SMART" id="SM00326">
    <property type="entry name" value="SH3"/>
    <property type="match status" value="2"/>
</dbReference>
<dbReference type="SUPFAM" id="SSF50044">
    <property type="entry name" value="SH3-domain"/>
    <property type="match status" value="2"/>
</dbReference>
<organism evidence="11 12">
    <name type="scientific">Anaeramoeba flamelloides</name>
    <dbReference type="NCBI Taxonomy" id="1746091"/>
    <lineage>
        <taxon>Eukaryota</taxon>
        <taxon>Metamonada</taxon>
        <taxon>Anaeramoebidae</taxon>
        <taxon>Anaeramoeba</taxon>
    </lineage>
</organism>
<dbReference type="SUPFAM" id="SSF103657">
    <property type="entry name" value="BAR/IMD domain-like"/>
    <property type="match status" value="1"/>
</dbReference>
<evidence type="ECO:0000256" key="5">
    <source>
        <dbReference type="ARBA" id="ARBA00023212"/>
    </source>
</evidence>
<dbReference type="PANTHER" id="PTHR23065">
    <property type="entry name" value="PROLINE-SERINE-THREONINE PHOSPHATASE INTERACTING PROTEIN 1"/>
    <property type="match status" value="1"/>
</dbReference>
<dbReference type="Proteomes" id="UP001146793">
    <property type="component" value="Unassembled WGS sequence"/>
</dbReference>
<dbReference type="InterPro" id="IPR027267">
    <property type="entry name" value="AH/BAR_dom_sf"/>
</dbReference>
<feature type="domain" description="SH3" evidence="9">
    <location>
        <begin position="370"/>
        <end position="429"/>
    </location>
</feature>
<dbReference type="GO" id="GO:0043226">
    <property type="term" value="C:organelle"/>
    <property type="evidence" value="ECO:0007669"/>
    <property type="project" value="UniProtKB-ARBA"/>
</dbReference>
<dbReference type="AlphaFoldDB" id="A0AAV7Z0Z4"/>
<evidence type="ECO:0000256" key="7">
    <source>
        <dbReference type="PROSITE-ProRule" id="PRU01077"/>
    </source>
</evidence>
<feature type="region of interest" description="Disordered" evidence="8">
    <location>
        <begin position="307"/>
        <end position="350"/>
    </location>
</feature>
<dbReference type="GO" id="GO:0005737">
    <property type="term" value="C:cytoplasm"/>
    <property type="evidence" value="ECO:0007669"/>
    <property type="project" value="TreeGrafter"/>
</dbReference>
<evidence type="ECO:0000256" key="3">
    <source>
        <dbReference type="ARBA" id="ARBA00022490"/>
    </source>
</evidence>
<dbReference type="InterPro" id="IPR001452">
    <property type="entry name" value="SH3_domain"/>
</dbReference>
<evidence type="ECO:0000313" key="12">
    <source>
        <dbReference type="Proteomes" id="UP001146793"/>
    </source>
</evidence>
<dbReference type="Gene3D" id="1.20.1270.60">
    <property type="entry name" value="Arfaptin homology (AH) domain/BAR domain"/>
    <property type="match status" value="1"/>
</dbReference>
<feature type="compositionally biased region" description="Low complexity" evidence="8">
    <location>
        <begin position="314"/>
        <end position="329"/>
    </location>
</feature>
<evidence type="ECO:0000256" key="4">
    <source>
        <dbReference type="ARBA" id="ARBA00022553"/>
    </source>
</evidence>
<evidence type="ECO:0000259" key="10">
    <source>
        <dbReference type="PROSITE" id="PS51741"/>
    </source>
</evidence>
<evidence type="ECO:0000256" key="8">
    <source>
        <dbReference type="SAM" id="MobiDB-lite"/>
    </source>
</evidence>
<gene>
    <name evidence="11" type="ORF">M0812_20334</name>
</gene>